<comment type="caution">
    <text evidence="1">The sequence shown here is derived from an EMBL/GenBank/DDBJ whole genome shotgun (WGS) entry which is preliminary data.</text>
</comment>
<dbReference type="EMBL" id="APML01000081">
    <property type="protein sequence ID" value="ENH95684.1"/>
    <property type="molecule type" value="Genomic_DNA"/>
</dbReference>
<name>N4W8X7_9BACI</name>
<organism evidence="1 2">
    <name type="scientific">Gracilibacillus halophilus YIM-C55.5</name>
    <dbReference type="NCBI Taxonomy" id="1308866"/>
    <lineage>
        <taxon>Bacteria</taxon>
        <taxon>Bacillati</taxon>
        <taxon>Bacillota</taxon>
        <taxon>Bacilli</taxon>
        <taxon>Bacillales</taxon>
        <taxon>Bacillaceae</taxon>
        <taxon>Gracilibacillus</taxon>
    </lineage>
</organism>
<gene>
    <name evidence="1" type="ORF">J416_14802</name>
</gene>
<evidence type="ECO:0000313" key="1">
    <source>
        <dbReference type="EMBL" id="ENH95684.1"/>
    </source>
</evidence>
<proteinExistence type="predicted"/>
<keyword evidence="2" id="KW-1185">Reference proteome</keyword>
<dbReference type="Proteomes" id="UP000012283">
    <property type="component" value="Unassembled WGS sequence"/>
</dbReference>
<dbReference type="PATRIC" id="fig|1308866.3.peg.2977"/>
<evidence type="ECO:0000313" key="2">
    <source>
        <dbReference type="Proteomes" id="UP000012283"/>
    </source>
</evidence>
<sequence>MKGYDLMKNSKENCPLCNTDLRGEPIPEEQQGSYNATQFTRKIGISDIEKDRIVKWKCPDCKGKWDIK</sequence>
<dbReference type="AlphaFoldDB" id="N4W8X7"/>
<reference evidence="1 2" key="1">
    <citation type="submission" date="2013-03" db="EMBL/GenBank/DDBJ databases">
        <title>Draft genome sequence of Gracibacillus halophilus YIM-C55.5, a moderately halophilic and thermophilic organism from the Xiaochaidamu salt lake.</title>
        <authorList>
            <person name="Sugumar T."/>
            <person name="Polireddy D.R."/>
            <person name="Antony A."/>
            <person name="Madhava Y.R."/>
            <person name="Sivakumar N."/>
        </authorList>
    </citation>
    <scope>NUCLEOTIDE SEQUENCE [LARGE SCALE GENOMIC DNA]</scope>
    <source>
        <strain evidence="1 2">YIM-C55.5</strain>
    </source>
</reference>
<protein>
    <submittedName>
        <fullName evidence="1">Uncharacterized protein</fullName>
    </submittedName>
</protein>
<accession>N4W8X7</accession>